<keyword evidence="2" id="KW-0472">Membrane</keyword>
<dbReference type="InterPro" id="IPR003425">
    <property type="entry name" value="CCB3/YggT"/>
</dbReference>
<dbReference type="RefSeq" id="WP_149569328.1">
    <property type="nucleotide sequence ID" value="NZ_CP035807.1"/>
</dbReference>
<organism evidence="3 4">
    <name type="scientific">Thiospirochaeta perfilievii</name>
    <dbReference type="NCBI Taxonomy" id="252967"/>
    <lineage>
        <taxon>Bacteria</taxon>
        <taxon>Pseudomonadati</taxon>
        <taxon>Spirochaetota</taxon>
        <taxon>Spirochaetia</taxon>
        <taxon>Spirochaetales</taxon>
        <taxon>Spirochaetaceae</taxon>
        <taxon>Thiospirochaeta</taxon>
    </lineage>
</organism>
<dbReference type="PANTHER" id="PTHR33219">
    <property type="entry name" value="YLMG HOMOLOG PROTEIN 2, CHLOROPLASTIC"/>
    <property type="match status" value="1"/>
</dbReference>
<dbReference type="OrthoDB" id="47652at2"/>
<feature type="transmembrane region" description="Helical" evidence="2">
    <location>
        <begin position="116"/>
        <end position="133"/>
    </location>
</feature>
<dbReference type="KEGG" id="sper:EW093_15845"/>
<sequence length="194" mass="22684">MISTIFAFISITLTIYSLLIFIRIIFSWFDLRNSGNGIPQNKITNFLYSITDPYLNWFRRFKFLQIGMMDFSAMLAIFVLYFISNITSRIALTGTISLIYLIKLILVSVWSLVSSLVTIFIIILAIRVIFLQLNKYSLIFQTMDGYLEPLVRRFKGSIIKKFTSYKFNLLFFIVSIFIIRYVLGFGINFLLSLF</sequence>
<dbReference type="EMBL" id="CP035807">
    <property type="protein sequence ID" value="QEN06094.1"/>
    <property type="molecule type" value="Genomic_DNA"/>
</dbReference>
<proteinExistence type="inferred from homology"/>
<feature type="transmembrane region" description="Helical" evidence="2">
    <location>
        <begin position="90"/>
        <end position="110"/>
    </location>
</feature>
<reference evidence="3 4" key="2">
    <citation type="submission" date="2019-09" db="EMBL/GenBank/DDBJ databases">
        <title>Complete Genome Sequence and Methylome Analysis of free living Spirochaetas.</title>
        <authorList>
            <person name="Leshcheva N."/>
            <person name="Mikheeva N."/>
        </authorList>
    </citation>
    <scope>NUCLEOTIDE SEQUENCE [LARGE SCALE GENOMIC DNA]</scope>
    <source>
        <strain evidence="3 4">P</strain>
    </source>
</reference>
<name>A0A5C1QHS2_9SPIO</name>
<evidence type="ECO:0000256" key="1">
    <source>
        <dbReference type="ARBA" id="ARBA00010894"/>
    </source>
</evidence>
<keyword evidence="4" id="KW-1185">Reference proteome</keyword>
<dbReference type="PANTHER" id="PTHR33219:SF14">
    <property type="entry name" value="PROTEIN COFACTOR ASSEMBLY OF COMPLEX C SUBUNIT B CCB3, CHLOROPLASTIC-RELATED"/>
    <property type="match status" value="1"/>
</dbReference>
<protein>
    <submittedName>
        <fullName evidence="3">YggT family protein</fullName>
    </submittedName>
</protein>
<comment type="similarity">
    <text evidence="1">Belongs to the YggT family.</text>
</comment>
<feature type="transmembrane region" description="Helical" evidence="2">
    <location>
        <begin position="63"/>
        <end position="83"/>
    </location>
</feature>
<dbReference type="Proteomes" id="UP000323824">
    <property type="component" value="Chromosome"/>
</dbReference>
<dbReference type="AlphaFoldDB" id="A0A5C1QHS2"/>
<dbReference type="Pfam" id="PF02325">
    <property type="entry name" value="CCB3_YggT"/>
    <property type="match status" value="1"/>
</dbReference>
<feature type="transmembrane region" description="Helical" evidence="2">
    <location>
        <begin position="5"/>
        <end position="26"/>
    </location>
</feature>
<evidence type="ECO:0000313" key="3">
    <source>
        <dbReference type="EMBL" id="QEN06094.1"/>
    </source>
</evidence>
<keyword evidence="2" id="KW-0812">Transmembrane</keyword>
<gene>
    <name evidence="3" type="ORF">EW093_15845</name>
</gene>
<feature type="transmembrane region" description="Helical" evidence="2">
    <location>
        <begin position="169"/>
        <end position="191"/>
    </location>
</feature>
<accession>A0A5C1QHS2</accession>
<keyword evidence="2" id="KW-1133">Transmembrane helix</keyword>
<evidence type="ECO:0000313" key="4">
    <source>
        <dbReference type="Proteomes" id="UP000323824"/>
    </source>
</evidence>
<dbReference type="GO" id="GO:0016020">
    <property type="term" value="C:membrane"/>
    <property type="evidence" value="ECO:0007669"/>
    <property type="project" value="InterPro"/>
</dbReference>
<reference evidence="3 4" key="1">
    <citation type="submission" date="2019-02" db="EMBL/GenBank/DDBJ databases">
        <authorList>
            <person name="Fomenkov A."/>
            <person name="Dubinina G."/>
            <person name="Grabovich M."/>
            <person name="Vincze T."/>
            <person name="Roberts R.J."/>
        </authorList>
    </citation>
    <scope>NUCLEOTIDE SEQUENCE [LARGE SCALE GENOMIC DNA]</scope>
    <source>
        <strain evidence="3 4">P</strain>
    </source>
</reference>
<evidence type="ECO:0000256" key="2">
    <source>
        <dbReference type="SAM" id="Phobius"/>
    </source>
</evidence>